<reference evidence="3 4" key="1">
    <citation type="journal article" date="2012" name="Science">
        <title>The Paleozoic origin of enzymatic lignin decomposition reconstructed from 31 fungal genomes.</title>
        <authorList>
            <person name="Floudas D."/>
            <person name="Binder M."/>
            <person name="Riley R."/>
            <person name="Barry K."/>
            <person name="Blanchette R.A."/>
            <person name="Henrissat B."/>
            <person name="Martinez A.T."/>
            <person name="Otillar R."/>
            <person name="Spatafora J.W."/>
            <person name="Yadav J.S."/>
            <person name="Aerts A."/>
            <person name="Benoit I."/>
            <person name="Boyd A."/>
            <person name="Carlson A."/>
            <person name="Copeland A."/>
            <person name="Coutinho P.M."/>
            <person name="de Vries R.P."/>
            <person name="Ferreira P."/>
            <person name="Findley K."/>
            <person name="Foster B."/>
            <person name="Gaskell J."/>
            <person name="Glotzer D."/>
            <person name="Gorecki P."/>
            <person name="Heitman J."/>
            <person name="Hesse C."/>
            <person name="Hori C."/>
            <person name="Igarashi K."/>
            <person name="Jurgens J.A."/>
            <person name="Kallen N."/>
            <person name="Kersten P."/>
            <person name="Kohler A."/>
            <person name="Kuees U."/>
            <person name="Kumar T.K.A."/>
            <person name="Kuo A."/>
            <person name="LaButti K."/>
            <person name="Larrondo L.F."/>
            <person name="Lindquist E."/>
            <person name="Ling A."/>
            <person name="Lombard V."/>
            <person name="Lucas S."/>
            <person name="Lundell T."/>
            <person name="Martin R."/>
            <person name="McLaughlin D.J."/>
            <person name="Morgenstern I."/>
            <person name="Morin E."/>
            <person name="Murat C."/>
            <person name="Nagy L.G."/>
            <person name="Nolan M."/>
            <person name="Ohm R.A."/>
            <person name="Patyshakuliyeva A."/>
            <person name="Rokas A."/>
            <person name="Ruiz-Duenas F.J."/>
            <person name="Sabat G."/>
            <person name="Salamov A."/>
            <person name="Samejima M."/>
            <person name="Schmutz J."/>
            <person name="Slot J.C."/>
            <person name="St John F."/>
            <person name="Stenlid J."/>
            <person name="Sun H."/>
            <person name="Sun S."/>
            <person name="Syed K."/>
            <person name="Tsang A."/>
            <person name="Wiebenga A."/>
            <person name="Young D."/>
            <person name="Pisabarro A."/>
            <person name="Eastwood D.C."/>
            <person name="Martin F."/>
            <person name="Cullen D."/>
            <person name="Grigoriev I.V."/>
            <person name="Hibbett D.S."/>
        </authorList>
    </citation>
    <scope>NUCLEOTIDE SEQUENCE [LARGE SCALE GENOMIC DNA]</scope>
    <source>
        <strain evidence="3 4">LYAD-421 SS1</strain>
    </source>
</reference>
<feature type="region of interest" description="Disordered" evidence="2">
    <location>
        <begin position="307"/>
        <end position="363"/>
    </location>
</feature>
<gene>
    <name evidence="3" type="ORF">DICSQDRAFT_170594</name>
</gene>
<evidence type="ECO:0000313" key="3">
    <source>
        <dbReference type="EMBL" id="EJF61047.1"/>
    </source>
</evidence>
<dbReference type="HOGENOM" id="CLU_792323_0_0_1"/>
<feature type="coiled-coil region" evidence="1">
    <location>
        <begin position="258"/>
        <end position="285"/>
    </location>
</feature>
<dbReference type="AlphaFoldDB" id="R7T1L1"/>
<evidence type="ECO:0000313" key="4">
    <source>
        <dbReference type="Proteomes" id="UP000053319"/>
    </source>
</evidence>
<organism evidence="3 4">
    <name type="scientific">Dichomitus squalens (strain LYAD-421)</name>
    <name type="common">Western red white-rot fungus</name>
    <dbReference type="NCBI Taxonomy" id="732165"/>
    <lineage>
        <taxon>Eukaryota</taxon>
        <taxon>Fungi</taxon>
        <taxon>Dikarya</taxon>
        <taxon>Basidiomycota</taxon>
        <taxon>Agaricomycotina</taxon>
        <taxon>Agaricomycetes</taxon>
        <taxon>Polyporales</taxon>
        <taxon>Polyporaceae</taxon>
        <taxon>Dichomitus</taxon>
    </lineage>
</organism>
<dbReference type="GeneID" id="18839178"/>
<sequence>MFRASGVGERSIYKIVHHARNSAHPKTAIAARPARGNAIADPGERQWAEKERAEKKWARKPTSERVESPRSSPEAGSSKRHRNNDNADDNDDNDIVDITPKRKRAQMETVWAPAKKACAKCEEKRIACLFSVGRSRARACQACMRSKTKCTGGQQADKTPAVVISDDEPLVTPAGPSTPRKKAAPAEKPTEKAGPALRPSSKARGKKRETTAEREERERKQKELERKEKEIADATAPKEADLPFSRRAQREITILKTLRYAMLEIQQFREELEVLRREMRLTRGAISDLAQSREGIYQEYFGGIADLLEGEPSDGEGHPESDPDWGEMERFSMGSPDWEVGSEAEHGPESEQEQEAEGEPEQE</sequence>
<feature type="region of interest" description="Disordered" evidence="2">
    <location>
        <begin position="22"/>
        <end position="96"/>
    </location>
</feature>
<name>R7T1L1_DICSQ</name>
<feature type="compositionally biased region" description="Basic and acidic residues" evidence="2">
    <location>
        <begin position="208"/>
        <end position="240"/>
    </location>
</feature>
<feature type="region of interest" description="Disordered" evidence="2">
    <location>
        <begin position="149"/>
        <end position="240"/>
    </location>
</feature>
<dbReference type="RefSeq" id="XP_007366267.1">
    <property type="nucleotide sequence ID" value="XM_007366205.1"/>
</dbReference>
<dbReference type="OMA" id="KACAKCE"/>
<accession>R7T1L1</accession>
<feature type="compositionally biased region" description="Acidic residues" evidence="2">
    <location>
        <begin position="350"/>
        <end position="363"/>
    </location>
</feature>
<dbReference type="Proteomes" id="UP000053319">
    <property type="component" value="Unassembled WGS sequence"/>
</dbReference>
<feature type="compositionally biased region" description="Basic and acidic residues" evidence="2">
    <location>
        <begin position="42"/>
        <end position="68"/>
    </location>
</feature>
<keyword evidence="1" id="KW-0175">Coiled coil</keyword>
<feature type="compositionally biased region" description="Acidic residues" evidence="2">
    <location>
        <begin position="86"/>
        <end position="95"/>
    </location>
</feature>
<proteinExistence type="predicted"/>
<protein>
    <recommendedName>
        <fullName evidence="5">Zn(2)-C6 fungal-type domain-containing protein</fullName>
    </recommendedName>
</protein>
<evidence type="ECO:0000256" key="2">
    <source>
        <dbReference type="SAM" id="MobiDB-lite"/>
    </source>
</evidence>
<dbReference type="EMBL" id="JH719412">
    <property type="protein sequence ID" value="EJF61047.1"/>
    <property type="molecule type" value="Genomic_DNA"/>
</dbReference>
<evidence type="ECO:0000256" key="1">
    <source>
        <dbReference type="SAM" id="Coils"/>
    </source>
</evidence>
<evidence type="ECO:0008006" key="5">
    <source>
        <dbReference type="Google" id="ProtNLM"/>
    </source>
</evidence>
<dbReference type="KEGG" id="dsq:DICSQDRAFT_170594"/>